<evidence type="ECO:0000313" key="2">
    <source>
        <dbReference type="EMBL" id="RZC61450.1"/>
    </source>
</evidence>
<dbReference type="Gene3D" id="3.90.1320.10">
    <property type="entry name" value="Outer-capsid protein sigma 3, large lobe"/>
    <property type="match status" value="1"/>
</dbReference>
<feature type="domain" description="Neprosin PEP catalytic" evidence="1">
    <location>
        <begin position="164"/>
        <end position="268"/>
    </location>
</feature>
<dbReference type="PANTHER" id="PTHR31589:SF221">
    <property type="entry name" value="LIGASE, PUTATIVE (DUF239)-RELATED"/>
    <property type="match status" value="1"/>
</dbReference>
<dbReference type="STRING" id="3469.A0A4Y7JN28"/>
<dbReference type="Pfam" id="PF03080">
    <property type="entry name" value="Neprosin"/>
    <property type="match status" value="1"/>
</dbReference>
<dbReference type="InterPro" id="IPR053168">
    <property type="entry name" value="Glutamic_endopeptidase"/>
</dbReference>
<dbReference type="Gramene" id="RZC61450">
    <property type="protein sequence ID" value="RZC61450"/>
    <property type="gene ID" value="C5167_023207"/>
</dbReference>
<dbReference type="EMBL" id="CM010719">
    <property type="protein sequence ID" value="RZC61450.1"/>
    <property type="molecule type" value="Genomic_DNA"/>
</dbReference>
<dbReference type="InterPro" id="IPR025521">
    <property type="entry name" value="Neprosin_propep"/>
</dbReference>
<organism evidence="2 3">
    <name type="scientific">Papaver somniferum</name>
    <name type="common">Opium poppy</name>
    <dbReference type="NCBI Taxonomy" id="3469"/>
    <lineage>
        <taxon>Eukaryota</taxon>
        <taxon>Viridiplantae</taxon>
        <taxon>Streptophyta</taxon>
        <taxon>Embryophyta</taxon>
        <taxon>Tracheophyta</taxon>
        <taxon>Spermatophyta</taxon>
        <taxon>Magnoliopsida</taxon>
        <taxon>Ranunculales</taxon>
        <taxon>Papaveraceae</taxon>
        <taxon>Papaveroideae</taxon>
        <taxon>Papaver</taxon>
    </lineage>
</organism>
<sequence>MITMRGTRSSKYVTSRVTHRVGTERQENFGTEDPRPMLERRIYPIKEELIDGRRISNAVNRGIIKTIKVDKDEIIDCYDIYKQPSFNHPLLRNHTIQMRPSMYHNKMKLDNIGTLLLTQTWYKYGSCPQGNIPVRRTGKTLLHKHRHLKLSHYKTSPMRYSQMNLEMAMRYIFTQYATIQVNDNFLGAQAKINLWNLVIEIPSEFSVSQVWVAAGDGDDFNSIEAGWEVYQPRYADYQTRFFIFWTGNDYKSKSFFNLECEAFVHTSS</sequence>
<proteinExistence type="predicted"/>
<evidence type="ECO:0000259" key="1">
    <source>
        <dbReference type="PROSITE" id="PS52045"/>
    </source>
</evidence>
<gene>
    <name evidence="2" type="ORF">C5167_023207</name>
</gene>
<dbReference type="Proteomes" id="UP000316621">
    <property type="component" value="Chromosome 5"/>
</dbReference>
<accession>A0A4Y7JN28</accession>
<evidence type="ECO:0000313" key="3">
    <source>
        <dbReference type="Proteomes" id="UP000316621"/>
    </source>
</evidence>
<dbReference type="Pfam" id="PF14365">
    <property type="entry name" value="Neprosin_AP"/>
    <property type="match status" value="1"/>
</dbReference>
<dbReference type="PROSITE" id="PS52045">
    <property type="entry name" value="NEPROSIN_PEP_CD"/>
    <property type="match status" value="1"/>
</dbReference>
<dbReference type="InterPro" id="IPR004314">
    <property type="entry name" value="Neprosin"/>
</dbReference>
<protein>
    <recommendedName>
        <fullName evidence="1">Neprosin PEP catalytic domain-containing protein</fullName>
    </recommendedName>
</protein>
<keyword evidence="3" id="KW-1185">Reference proteome</keyword>
<name>A0A4Y7JN28_PAPSO</name>
<dbReference type="PANTHER" id="PTHR31589">
    <property type="entry name" value="PROTEIN, PUTATIVE (DUF239)-RELATED-RELATED"/>
    <property type="match status" value="1"/>
</dbReference>
<dbReference type="AlphaFoldDB" id="A0A4Y7JN28"/>
<reference evidence="2 3" key="1">
    <citation type="journal article" date="2018" name="Science">
        <title>The opium poppy genome and morphinan production.</title>
        <authorList>
            <person name="Guo L."/>
            <person name="Winzer T."/>
            <person name="Yang X."/>
            <person name="Li Y."/>
            <person name="Ning Z."/>
            <person name="He Z."/>
            <person name="Teodor R."/>
            <person name="Lu Y."/>
            <person name="Bowser T.A."/>
            <person name="Graham I.A."/>
            <person name="Ye K."/>
        </authorList>
    </citation>
    <scope>NUCLEOTIDE SEQUENCE [LARGE SCALE GENOMIC DNA]</scope>
    <source>
        <strain evidence="3">cv. HN1</strain>
        <tissue evidence="2">Leaves</tissue>
    </source>
</reference>